<dbReference type="GO" id="GO:0042274">
    <property type="term" value="P:ribosomal small subunit biogenesis"/>
    <property type="evidence" value="ECO:0007669"/>
    <property type="project" value="UniProtKB-UniRule"/>
</dbReference>
<keyword evidence="1 5" id="KW-0963">Cytoplasm</keyword>
<dbReference type="HAMAP" id="MF_00014">
    <property type="entry name" value="Ribosome_mat_RimM"/>
    <property type="match status" value="1"/>
</dbReference>
<dbReference type="OrthoDB" id="9810331at2"/>
<dbReference type="InterPro" id="IPR011961">
    <property type="entry name" value="RimM"/>
</dbReference>
<sequence>MKEYLVIGQISKPHGVRGEMKIYPLTNDHKRFKELSYILIDGKEYKIESCKFQTDRVILKLEGIETIEDVMKYKNKQVSIKREDGIELSEGEYYIADLIGCRVFDTEKTFLGEVYDVIETGSNDVYWVKSEKEEVLIPAIASVVNEIIIEESKIIIKPVKEWM</sequence>
<protein>
    <recommendedName>
        <fullName evidence="5">Ribosome maturation factor RimM</fullName>
    </recommendedName>
</protein>
<keyword evidence="3 5" id="KW-0698">rRNA processing</keyword>
<evidence type="ECO:0000256" key="2">
    <source>
        <dbReference type="ARBA" id="ARBA00022517"/>
    </source>
</evidence>
<evidence type="ECO:0000313" key="8">
    <source>
        <dbReference type="EMBL" id="VTQ89981.1"/>
    </source>
</evidence>
<dbReference type="EMBL" id="LR590481">
    <property type="protein sequence ID" value="VTQ89981.1"/>
    <property type="molecule type" value="Genomic_DNA"/>
</dbReference>
<comment type="subcellular location">
    <subcellularLocation>
        <location evidence="5">Cytoplasm</location>
    </subcellularLocation>
</comment>
<evidence type="ECO:0000256" key="4">
    <source>
        <dbReference type="ARBA" id="ARBA00023186"/>
    </source>
</evidence>
<evidence type="ECO:0000256" key="5">
    <source>
        <dbReference type="HAMAP-Rule" id="MF_00014"/>
    </source>
</evidence>
<dbReference type="InterPro" id="IPR002676">
    <property type="entry name" value="RimM_N"/>
</dbReference>
<keyword evidence="2 5" id="KW-0690">Ribosome biogenesis</keyword>
<dbReference type="Gene3D" id="2.40.30.60">
    <property type="entry name" value="RimM"/>
    <property type="match status" value="1"/>
</dbReference>
<comment type="domain">
    <text evidence="5">The PRC barrel domain binds ribosomal protein uS19.</text>
</comment>
<dbReference type="Gene3D" id="2.30.30.240">
    <property type="entry name" value="PRC-barrel domain"/>
    <property type="match status" value="1"/>
</dbReference>
<feature type="domain" description="PRC-barrel" evidence="7">
    <location>
        <begin position="90"/>
        <end position="162"/>
    </location>
</feature>
<dbReference type="InterPro" id="IPR009000">
    <property type="entry name" value="Transl_B-barrel_sf"/>
</dbReference>
<dbReference type="InterPro" id="IPR011033">
    <property type="entry name" value="PRC_barrel-like_sf"/>
</dbReference>
<keyword evidence="4 5" id="KW-0143">Chaperone</keyword>
<name>A0A4U9RFX1_HATHI</name>
<dbReference type="PANTHER" id="PTHR33692">
    <property type="entry name" value="RIBOSOME MATURATION FACTOR RIMM"/>
    <property type="match status" value="1"/>
</dbReference>
<evidence type="ECO:0000256" key="3">
    <source>
        <dbReference type="ARBA" id="ARBA00022552"/>
    </source>
</evidence>
<dbReference type="Pfam" id="PF01782">
    <property type="entry name" value="RimM"/>
    <property type="match status" value="1"/>
</dbReference>
<dbReference type="RefSeq" id="WP_138210161.1">
    <property type="nucleotide sequence ID" value="NZ_CBCRUQ010000014.1"/>
</dbReference>
<dbReference type="InterPro" id="IPR027275">
    <property type="entry name" value="PRC-brl_dom"/>
</dbReference>
<evidence type="ECO:0000259" key="6">
    <source>
        <dbReference type="Pfam" id="PF01782"/>
    </source>
</evidence>
<proteinExistence type="inferred from homology"/>
<dbReference type="GO" id="GO:0006364">
    <property type="term" value="P:rRNA processing"/>
    <property type="evidence" value="ECO:0007669"/>
    <property type="project" value="UniProtKB-UniRule"/>
</dbReference>
<dbReference type="GO" id="GO:0005737">
    <property type="term" value="C:cytoplasm"/>
    <property type="evidence" value="ECO:0007669"/>
    <property type="project" value="UniProtKB-SubCell"/>
</dbReference>
<dbReference type="Pfam" id="PF05239">
    <property type="entry name" value="PRC"/>
    <property type="match status" value="1"/>
</dbReference>
<organism evidence="8 9">
    <name type="scientific">Hathewaya histolytica</name>
    <name type="common">Clostridium histolyticum</name>
    <dbReference type="NCBI Taxonomy" id="1498"/>
    <lineage>
        <taxon>Bacteria</taxon>
        <taxon>Bacillati</taxon>
        <taxon>Bacillota</taxon>
        <taxon>Clostridia</taxon>
        <taxon>Eubacteriales</taxon>
        <taxon>Clostridiaceae</taxon>
        <taxon>Hathewaya</taxon>
    </lineage>
</organism>
<dbReference type="GO" id="GO:0043022">
    <property type="term" value="F:ribosome binding"/>
    <property type="evidence" value="ECO:0007669"/>
    <property type="project" value="InterPro"/>
</dbReference>
<dbReference type="GO" id="GO:0005840">
    <property type="term" value="C:ribosome"/>
    <property type="evidence" value="ECO:0007669"/>
    <property type="project" value="InterPro"/>
</dbReference>
<dbReference type="KEGG" id="hhw:NCTC503_01512"/>
<dbReference type="PANTHER" id="PTHR33692:SF1">
    <property type="entry name" value="RIBOSOME MATURATION FACTOR RIMM"/>
    <property type="match status" value="1"/>
</dbReference>
<evidence type="ECO:0000259" key="7">
    <source>
        <dbReference type="Pfam" id="PF05239"/>
    </source>
</evidence>
<feature type="domain" description="RimM N-terminal" evidence="6">
    <location>
        <begin position="6"/>
        <end position="84"/>
    </location>
</feature>
<comment type="subunit">
    <text evidence="5">Binds ribosomal protein uS19.</text>
</comment>
<dbReference type="InterPro" id="IPR036976">
    <property type="entry name" value="RimM_N_sf"/>
</dbReference>
<gene>
    <name evidence="5 8" type="primary">rimM</name>
    <name evidence="8" type="ORF">NCTC503_01512</name>
</gene>
<dbReference type="AlphaFoldDB" id="A0A4U9RFX1"/>
<keyword evidence="9" id="KW-1185">Reference proteome</keyword>
<comment type="function">
    <text evidence="5">An accessory protein needed during the final step in the assembly of 30S ribosomal subunit, possibly for assembly of the head region. Essential for efficient processing of 16S rRNA. May be needed both before and after RbfA during the maturation of 16S rRNA. It has affinity for free ribosomal 30S subunits but not for 70S ribosomes.</text>
</comment>
<dbReference type="Proteomes" id="UP000308489">
    <property type="component" value="Chromosome 1"/>
</dbReference>
<accession>A0A4U9RFX1</accession>
<evidence type="ECO:0000313" key="9">
    <source>
        <dbReference type="Proteomes" id="UP000308489"/>
    </source>
</evidence>
<dbReference type="NCBIfam" id="TIGR02273">
    <property type="entry name" value="16S_RimM"/>
    <property type="match status" value="1"/>
</dbReference>
<reference evidence="8 9" key="1">
    <citation type="submission" date="2019-05" db="EMBL/GenBank/DDBJ databases">
        <authorList>
            <consortium name="Pathogen Informatics"/>
        </authorList>
    </citation>
    <scope>NUCLEOTIDE SEQUENCE [LARGE SCALE GENOMIC DNA]</scope>
    <source>
        <strain evidence="8 9">NCTC503</strain>
    </source>
</reference>
<dbReference type="SUPFAM" id="SSF50346">
    <property type="entry name" value="PRC-barrel domain"/>
    <property type="match status" value="1"/>
</dbReference>
<evidence type="ECO:0000256" key="1">
    <source>
        <dbReference type="ARBA" id="ARBA00022490"/>
    </source>
</evidence>
<comment type="similarity">
    <text evidence="5">Belongs to the RimM family.</text>
</comment>
<dbReference type="SUPFAM" id="SSF50447">
    <property type="entry name" value="Translation proteins"/>
    <property type="match status" value="1"/>
</dbReference>